<reference evidence="1" key="2">
    <citation type="journal article" date="2015" name="Data Brief">
        <title>Shoot transcriptome of the giant reed, Arundo donax.</title>
        <authorList>
            <person name="Barrero R.A."/>
            <person name="Guerrero F.D."/>
            <person name="Moolhuijzen P."/>
            <person name="Goolsby J.A."/>
            <person name="Tidwell J."/>
            <person name="Bellgard S.E."/>
            <person name="Bellgard M.I."/>
        </authorList>
    </citation>
    <scope>NUCLEOTIDE SEQUENCE</scope>
    <source>
        <tissue evidence="1">Shoot tissue taken approximately 20 cm above the soil surface</tissue>
    </source>
</reference>
<sequence length="36" mass="4068">MSRPLRRPGSLPFSTACFLAAERPPRPWPSPPTFSR</sequence>
<protein>
    <submittedName>
        <fullName evidence="1">Uncharacterized protein</fullName>
    </submittedName>
</protein>
<proteinExistence type="predicted"/>
<name>A0A0A9FTY4_ARUDO</name>
<accession>A0A0A9FTY4</accession>
<dbReference type="AlphaFoldDB" id="A0A0A9FTY4"/>
<organism evidence="1">
    <name type="scientific">Arundo donax</name>
    <name type="common">Giant reed</name>
    <name type="synonym">Donax arundinaceus</name>
    <dbReference type="NCBI Taxonomy" id="35708"/>
    <lineage>
        <taxon>Eukaryota</taxon>
        <taxon>Viridiplantae</taxon>
        <taxon>Streptophyta</taxon>
        <taxon>Embryophyta</taxon>
        <taxon>Tracheophyta</taxon>
        <taxon>Spermatophyta</taxon>
        <taxon>Magnoliopsida</taxon>
        <taxon>Liliopsida</taxon>
        <taxon>Poales</taxon>
        <taxon>Poaceae</taxon>
        <taxon>PACMAD clade</taxon>
        <taxon>Arundinoideae</taxon>
        <taxon>Arundineae</taxon>
        <taxon>Arundo</taxon>
    </lineage>
</organism>
<reference evidence="1" key="1">
    <citation type="submission" date="2014-09" db="EMBL/GenBank/DDBJ databases">
        <authorList>
            <person name="Magalhaes I.L.F."/>
            <person name="Oliveira U."/>
            <person name="Santos F.R."/>
            <person name="Vidigal T.H.D.A."/>
            <person name="Brescovit A.D."/>
            <person name="Santos A.J."/>
        </authorList>
    </citation>
    <scope>NUCLEOTIDE SEQUENCE</scope>
    <source>
        <tissue evidence="1">Shoot tissue taken approximately 20 cm above the soil surface</tissue>
    </source>
</reference>
<dbReference type="EMBL" id="GBRH01183212">
    <property type="protein sequence ID" value="JAE14684.1"/>
    <property type="molecule type" value="Transcribed_RNA"/>
</dbReference>
<evidence type="ECO:0000313" key="1">
    <source>
        <dbReference type="EMBL" id="JAE14684.1"/>
    </source>
</evidence>